<sequence>MVKASITLIPLLLILHVHFMATLPVYALEERNMTMLPSNISRHKLEKRNDSSLELIDFLKKKYLLGIREICLNLFLRQDLSYLRLWWHDFSRRFTTSHFIPDIYGEKPPTDLNDSIYKTVEFTNKDTHSRGPFISDREGGYIFIPPLKVDKKYKRIPYCPKLATELDDKTFREVLDSYHRLANQFLNLEDFFRNLKEWAKAFGLSMKEAAKQFRNYRQVGESSGSRFICGDEDNKPSDDINDELRK</sequence>
<evidence type="ECO:0000313" key="4">
    <source>
        <dbReference type="Proteomes" id="UP000789901"/>
    </source>
</evidence>
<feature type="signal peptide" evidence="2">
    <location>
        <begin position="1"/>
        <end position="27"/>
    </location>
</feature>
<protein>
    <submittedName>
        <fullName evidence="3">3940_t:CDS:1</fullName>
    </submittedName>
</protein>
<feature type="region of interest" description="Disordered" evidence="1">
    <location>
        <begin position="223"/>
        <end position="246"/>
    </location>
</feature>
<keyword evidence="2" id="KW-0732">Signal</keyword>
<evidence type="ECO:0000313" key="3">
    <source>
        <dbReference type="EMBL" id="CAG8805068.1"/>
    </source>
</evidence>
<feature type="compositionally biased region" description="Basic and acidic residues" evidence="1">
    <location>
        <begin position="232"/>
        <end position="246"/>
    </location>
</feature>
<comment type="caution">
    <text evidence="3">The sequence shown here is derived from an EMBL/GenBank/DDBJ whole genome shotgun (WGS) entry which is preliminary data.</text>
</comment>
<proteinExistence type="predicted"/>
<dbReference type="Proteomes" id="UP000789901">
    <property type="component" value="Unassembled WGS sequence"/>
</dbReference>
<gene>
    <name evidence="3" type="ORF">GMARGA_LOCUS24000</name>
</gene>
<reference evidence="3 4" key="1">
    <citation type="submission" date="2021-06" db="EMBL/GenBank/DDBJ databases">
        <authorList>
            <person name="Kallberg Y."/>
            <person name="Tangrot J."/>
            <person name="Rosling A."/>
        </authorList>
    </citation>
    <scope>NUCLEOTIDE SEQUENCE [LARGE SCALE GENOMIC DNA]</scope>
    <source>
        <strain evidence="3 4">120-4 pot B 10/14</strain>
    </source>
</reference>
<feature type="chain" id="PRO_5046649240" evidence="2">
    <location>
        <begin position="28"/>
        <end position="246"/>
    </location>
</feature>
<accession>A0ABN7VXZ2</accession>
<organism evidence="3 4">
    <name type="scientific">Gigaspora margarita</name>
    <dbReference type="NCBI Taxonomy" id="4874"/>
    <lineage>
        <taxon>Eukaryota</taxon>
        <taxon>Fungi</taxon>
        <taxon>Fungi incertae sedis</taxon>
        <taxon>Mucoromycota</taxon>
        <taxon>Glomeromycotina</taxon>
        <taxon>Glomeromycetes</taxon>
        <taxon>Diversisporales</taxon>
        <taxon>Gigasporaceae</taxon>
        <taxon>Gigaspora</taxon>
    </lineage>
</organism>
<keyword evidence="4" id="KW-1185">Reference proteome</keyword>
<name>A0ABN7VXZ2_GIGMA</name>
<evidence type="ECO:0000256" key="1">
    <source>
        <dbReference type="SAM" id="MobiDB-lite"/>
    </source>
</evidence>
<evidence type="ECO:0000256" key="2">
    <source>
        <dbReference type="SAM" id="SignalP"/>
    </source>
</evidence>
<dbReference type="EMBL" id="CAJVQB010024862">
    <property type="protein sequence ID" value="CAG8805068.1"/>
    <property type="molecule type" value="Genomic_DNA"/>
</dbReference>